<organism evidence="1 2">
    <name type="scientific">Flammeovirga pectinis</name>
    <dbReference type="NCBI Taxonomy" id="2494373"/>
    <lineage>
        <taxon>Bacteria</taxon>
        <taxon>Pseudomonadati</taxon>
        <taxon>Bacteroidota</taxon>
        <taxon>Cytophagia</taxon>
        <taxon>Cytophagales</taxon>
        <taxon>Flammeovirgaceae</taxon>
        <taxon>Flammeovirga</taxon>
    </lineage>
</organism>
<dbReference type="EMBL" id="CP034563">
    <property type="protein sequence ID" value="AZQ65597.1"/>
    <property type="molecule type" value="Genomic_DNA"/>
</dbReference>
<keyword evidence="2" id="KW-1185">Reference proteome</keyword>
<dbReference type="Proteomes" id="UP000267268">
    <property type="component" value="Chromosome 2"/>
</dbReference>
<name>A0A3Q9FVW2_9BACT</name>
<dbReference type="OrthoDB" id="1114561at2"/>
<protein>
    <submittedName>
        <fullName evidence="1">Uncharacterized protein</fullName>
    </submittedName>
</protein>
<gene>
    <name evidence="1" type="ORF">EI427_25265</name>
</gene>
<dbReference type="KEGG" id="fll:EI427_25265"/>
<proteinExistence type="predicted"/>
<dbReference type="AlphaFoldDB" id="A0A3Q9FVW2"/>
<reference evidence="1 2" key="1">
    <citation type="submission" date="2018-12" db="EMBL/GenBank/DDBJ databases">
        <title>Flammeovirga pectinis sp. nov., isolated from the gut of the Korean scallop, Patinopecten yessoensis.</title>
        <authorList>
            <person name="Bae J.-W."/>
            <person name="Jeong Y.-S."/>
            <person name="Kang W."/>
        </authorList>
    </citation>
    <scope>NUCLEOTIDE SEQUENCE [LARGE SCALE GENOMIC DNA]</scope>
    <source>
        <strain evidence="1 2">L12M1</strain>
    </source>
</reference>
<accession>A0A3Q9FVW2</accession>
<evidence type="ECO:0000313" key="2">
    <source>
        <dbReference type="Proteomes" id="UP000267268"/>
    </source>
</evidence>
<evidence type="ECO:0000313" key="1">
    <source>
        <dbReference type="EMBL" id="AZQ65597.1"/>
    </source>
</evidence>
<sequence>MSDYNTINAFTLSGNINLGPLRVIPELRRDTSDMEIFLNHNNKAVNSANQTTIAVVYEF</sequence>